<evidence type="ECO:0000256" key="9">
    <source>
        <dbReference type="ARBA" id="ARBA00023172"/>
    </source>
</evidence>
<dbReference type="SUPFAM" id="SSF52980">
    <property type="entry name" value="Restriction endonuclease-like"/>
    <property type="match status" value="1"/>
</dbReference>
<keyword evidence="8 13" id="KW-0460">Magnesium</keyword>
<evidence type="ECO:0000256" key="11">
    <source>
        <dbReference type="ARBA" id="ARBA00023447"/>
    </source>
</evidence>
<dbReference type="HAMAP" id="MF_00130">
    <property type="entry name" value="RecU"/>
    <property type="match status" value="1"/>
</dbReference>
<dbReference type="KEGG" id="rue:DT065_02050"/>
<proteinExistence type="inferred from homology"/>
<feature type="compositionally biased region" description="Polar residues" evidence="15">
    <location>
        <begin position="13"/>
        <end position="25"/>
    </location>
</feature>
<keyword evidence="6 13" id="KW-0227">DNA damage</keyword>
<feature type="binding site" evidence="13">
    <location>
        <position position="98"/>
    </location>
    <ligand>
        <name>Mg(2+)</name>
        <dbReference type="ChEBI" id="CHEBI:18420"/>
    </ligand>
</feature>
<gene>
    <name evidence="13" type="primary">recU</name>
    <name evidence="16" type="ORF">DT065_02050</name>
</gene>
<evidence type="ECO:0000313" key="16">
    <source>
        <dbReference type="EMBL" id="AXF57819.1"/>
    </source>
</evidence>
<comment type="catalytic activity">
    <reaction evidence="13">
        <text>Endonucleolytic cleavage at a junction such as a reciprocal single-stranded crossover between two homologous DNA duplexes (Holliday junction).</text>
        <dbReference type="EC" id="3.1.21.10"/>
    </reaction>
</comment>
<keyword evidence="3 13" id="KW-0540">Nuclease</keyword>
<dbReference type="InterPro" id="IPR011856">
    <property type="entry name" value="tRNA_endonuc-like_dom_sf"/>
</dbReference>
<evidence type="ECO:0000256" key="10">
    <source>
        <dbReference type="ARBA" id="ARBA00023204"/>
    </source>
</evidence>
<evidence type="ECO:0000256" key="6">
    <source>
        <dbReference type="ARBA" id="ARBA00022763"/>
    </source>
</evidence>
<keyword evidence="10 13" id="KW-0234">DNA repair</keyword>
<reference evidence="16 17" key="1">
    <citation type="journal article" date="2018" name="J. Microbiol.">
        <title>Salicibibacter kimchii gen. nov., sp. nov., a moderately halophilic and alkalitolerant bacterium in the family Bacillaceae, isolated from kimchi.</title>
        <authorList>
            <person name="Jang J.Y."/>
            <person name="Oh Y.J."/>
            <person name="Lim S.K."/>
            <person name="Park H.K."/>
            <person name="Lee C."/>
            <person name="Kim J.Y."/>
            <person name="Lee M.A."/>
            <person name="Choi H.J."/>
        </authorList>
    </citation>
    <scope>NUCLEOTIDE SEQUENCE [LARGE SCALE GENOMIC DNA]</scope>
    <source>
        <strain evidence="16 17">NKC1-1</strain>
    </source>
</reference>
<comment type="cofactor">
    <cofactor evidence="13">
        <name>Mg(2+)</name>
        <dbReference type="ChEBI" id="CHEBI:18420"/>
    </cofactor>
    <text evidence="13">Binds 1 Mg(2+) ion per subunit.</text>
</comment>
<dbReference type="NCBIfam" id="NF002584">
    <property type="entry name" value="PRK02234.1-5"/>
    <property type="match status" value="1"/>
</dbReference>
<comment type="similarity">
    <text evidence="11 13">Belongs to the RecU family.</text>
</comment>
<evidence type="ECO:0000256" key="8">
    <source>
        <dbReference type="ARBA" id="ARBA00022842"/>
    </source>
</evidence>
<evidence type="ECO:0000256" key="2">
    <source>
        <dbReference type="ARBA" id="ARBA00022490"/>
    </source>
</evidence>
<keyword evidence="5 13" id="KW-0255">Endonuclease</keyword>
<sequence length="194" mass="22393">MRFRYPNGKLYTSKKTTSSLPSAGNGNRGMRLEDDINESIAFYRREKLAVIHKKPTPVQIVNVDYPARSRAKITEAYFRQASTTDYNGVYRGFHLDFEAKETRQKQSFPFKNFHDHQLQHLADVNEQRGCAFLILRFTESDEIFVMKASVFVQLKEKSTRKSLQKQVIAENSIAVPNGIIPPINFLPAVDRLFF</sequence>
<dbReference type="EC" id="3.1.21.10" evidence="13 14"/>
<dbReference type="AlphaFoldDB" id="A0A345C3N8"/>
<dbReference type="OrthoDB" id="9783592at2"/>
<dbReference type="Pfam" id="PF03838">
    <property type="entry name" value="RecU"/>
    <property type="match status" value="1"/>
</dbReference>
<dbReference type="GO" id="GO:0007059">
    <property type="term" value="P:chromosome segregation"/>
    <property type="evidence" value="ECO:0007669"/>
    <property type="project" value="UniProtKB-UniRule"/>
</dbReference>
<feature type="binding site" evidence="13">
    <location>
        <position position="83"/>
    </location>
    <ligand>
        <name>Mg(2+)</name>
        <dbReference type="ChEBI" id="CHEBI:18420"/>
    </ligand>
</feature>
<evidence type="ECO:0000256" key="3">
    <source>
        <dbReference type="ARBA" id="ARBA00022722"/>
    </source>
</evidence>
<dbReference type="InterPro" id="IPR004612">
    <property type="entry name" value="Resolv_RecU"/>
</dbReference>
<feature type="binding site" evidence="13">
    <location>
        <position position="85"/>
    </location>
    <ligand>
        <name>Mg(2+)</name>
        <dbReference type="ChEBI" id="CHEBI:18420"/>
    </ligand>
</feature>
<dbReference type="InterPro" id="IPR011335">
    <property type="entry name" value="Restrct_endonuc-II-like"/>
</dbReference>
<dbReference type="Proteomes" id="UP000252100">
    <property type="component" value="Chromosome"/>
</dbReference>
<dbReference type="GO" id="GO:0000287">
    <property type="term" value="F:magnesium ion binding"/>
    <property type="evidence" value="ECO:0007669"/>
    <property type="project" value="UniProtKB-UniRule"/>
</dbReference>
<name>A0A345C3N8_9BACI</name>
<keyword evidence="4 13" id="KW-0479">Metal-binding</keyword>
<comment type="subcellular location">
    <subcellularLocation>
        <location evidence="1 13">Cytoplasm</location>
    </subcellularLocation>
</comment>
<feature type="region of interest" description="Disordered" evidence="15">
    <location>
        <begin position="1"/>
        <end position="31"/>
    </location>
</feature>
<evidence type="ECO:0000256" key="12">
    <source>
        <dbReference type="ARBA" id="ARBA00029523"/>
    </source>
</evidence>
<dbReference type="EMBL" id="CP031092">
    <property type="protein sequence ID" value="AXF57819.1"/>
    <property type="molecule type" value="Genomic_DNA"/>
</dbReference>
<organism evidence="16 17">
    <name type="scientific">Salicibibacter kimchii</name>
    <dbReference type="NCBI Taxonomy" id="2099786"/>
    <lineage>
        <taxon>Bacteria</taxon>
        <taxon>Bacillati</taxon>
        <taxon>Bacillota</taxon>
        <taxon>Bacilli</taxon>
        <taxon>Bacillales</taxon>
        <taxon>Bacillaceae</taxon>
        <taxon>Salicibibacter</taxon>
    </lineage>
</organism>
<dbReference type="RefSeq" id="WP_114375993.1">
    <property type="nucleotide sequence ID" value="NZ_CP031092.1"/>
</dbReference>
<dbReference type="NCBIfam" id="TIGR00648">
    <property type="entry name" value="recU"/>
    <property type="match status" value="1"/>
</dbReference>
<evidence type="ECO:0000256" key="13">
    <source>
        <dbReference type="HAMAP-Rule" id="MF_00130"/>
    </source>
</evidence>
<evidence type="ECO:0000256" key="14">
    <source>
        <dbReference type="NCBIfam" id="TIGR00648"/>
    </source>
</evidence>
<dbReference type="GO" id="GO:0006281">
    <property type="term" value="P:DNA repair"/>
    <property type="evidence" value="ECO:0007669"/>
    <property type="project" value="UniProtKB-UniRule"/>
</dbReference>
<keyword evidence="17" id="KW-1185">Reference proteome</keyword>
<dbReference type="GO" id="GO:0006310">
    <property type="term" value="P:DNA recombination"/>
    <property type="evidence" value="ECO:0007669"/>
    <property type="project" value="UniProtKB-UniRule"/>
</dbReference>
<keyword evidence="7 13" id="KW-0378">Hydrolase</keyword>
<evidence type="ECO:0000256" key="1">
    <source>
        <dbReference type="ARBA" id="ARBA00004496"/>
    </source>
</evidence>
<feature type="binding site" evidence="13">
    <location>
        <position position="117"/>
    </location>
    <ligand>
        <name>Mg(2+)</name>
        <dbReference type="ChEBI" id="CHEBI:18420"/>
    </ligand>
</feature>
<dbReference type="Gene3D" id="3.40.1350.10">
    <property type="match status" value="1"/>
</dbReference>
<evidence type="ECO:0000256" key="5">
    <source>
        <dbReference type="ARBA" id="ARBA00022759"/>
    </source>
</evidence>
<evidence type="ECO:0000256" key="7">
    <source>
        <dbReference type="ARBA" id="ARBA00022801"/>
    </source>
</evidence>
<feature type="site" description="Transition state stabilizer" evidence="13">
    <location>
        <position position="100"/>
    </location>
</feature>
<evidence type="ECO:0000313" key="17">
    <source>
        <dbReference type="Proteomes" id="UP000252100"/>
    </source>
</evidence>
<protein>
    <recommendedName>
        <fullName evidence="12 13">Holliday junction resolvase RecU</fullName>
        <ecNumber evidence="13 14">3.1.21.10</ecNumber>
    </recommendedName>
    <alternativeName>
        <fullName evidence="13">Recombination protein U homolog</fullName>
    </alternativeName>
</protein>
<evidence type="ECO:0000256" key="15">
    <source>
        <dbReference type="SAM" id="MobiDB-lite"/>
    </source>
</evidence>
<dbReference type="GO" id="GO:0003676">
    <property type="term" value="F:nucleic acid binding"/>
    <property type="evidence" value="ECO:0007669"/>
    <property type="project" value="InterPro"/>
</dbReference>
<accession>A0A345C3N8</accession>
<keyword evidence="2 13" id="KW-0963">Cytoplasm</keyword>
<dbReference type="GO" id="GO:0005737">
    <property type="term" value="C:cytoplasm"/>
    <property type="evidence" value="ECO:0007669"/>
    <property type="project" value="UniProtKB-SubCell"/>
</dbReference>
<evidence type="ECO:0000256" key="4">
    <source>
        <dbReference type="ARBA" id="ARBA00022723"/>
    </source>
</evidence>
<dbReference type="CDD" id="cd22354">
    <property type="entry name" value="RecU-like"/>
    <property type="match status" value="1"/>
</dbReference>
<dbReference type="GO" id="GO:0008821">
    <property type="term" value="F:crossover junction DNA endonuclease activity"/>
    <property type="evidence" value="ECO:0007669"/>
    <property type="project" value="UniProtKB-EC"/>
</dbReference>
<keyword evidence="9 13" id="KW-0233">DNA recombination</keyword>
<comment type="function">
    <text evidence="13">Endonuclease that resolves Holliday junction intermediates in genetic recombination. Cleaves mobile four-strand junctions by introducing symmetrical nicks in paired strands. Promotes annealing of linear ssDNA with homologous dsDNA. Required for DNA repair, homologous recombination and chromosome segregation.</text>
</comment>
<dbReference type="PIRSF" id="PIRSF037785">
    <property type="entry name" value="RecU"/>
    <property type="match status" value="1"/>
</dbReference>